<evidence type="ECO:0000313" key="2">
    <source>
        <dbReference type="EMBL" id="ANU15357.1"/>
    </source>
</evidence>
<protein>
    <submittedName>
        <fullName evidence="2">Uncharacterized protein</fullName>
    </submittedName>
</protein>
<gene>
    <name evidence="2" type="ORF">BBI08_16505</name>
</gene>
<keyword evidence="3" id="KW-1185">Reference proteome</keyword>
<dbReference type="EMBL" id="CP016537">
    <property type="protein sequence ID" value="ANU15357.1"/>
    <property type="molecule type" value="Genomic_DNA"/>
</dbReference>
<evidence type="ECO:0000256" key="1">
    <source>
        <dbReference type="SAM" id="Phobius"/>
    </source>
</evidence>
<dbReference type="Proteomes" id="UP000092687">
    <property type="component" value="Chromosome"/>
</dbReference>
<keyword evidence="1" id="KW-1133">Transmembrane helix</keyword>
<accession>A0A1C7DVC9</accession>
<reference evidence="2" key="1">
    <citation type="submission" date="2016-10" db="EMBL/GenBank/DDBJ databases">
        <authorList>
            <person name="de Groot N.N."/>
        </authorList>
    </citation>
    <scope>NUCLEOTIDE SEQUENCE</scope>
    <source>
        <strain evidence="2">DSM 24743</strain>
    </source>
</reference>
<dbReference type="OrthoDB" id="2427337at2"/>
<proteinExistence type="predicted"/>
<keyword evidence="1" id="KW-0812">Transmembrane</keyword>
<dbReference type="RefSeq" id="WP_065528521.1">
    <property type="nucleotide sequence ID" value="NZ_CP016537.2"/>
</dbReference>
<dbReference type="AlphaFoldDB" id="A0A1C7DVC9"/>
<organism evidence="2 3">
    <name type="scientific">Planococcus halocryophilus</name>
    <dbReference type="NCBI Taxonomy" id="1215089"/>
    <lineage>
        <taxon>Bacteria</taxon>
        <taxon>Bacillati</taxon>
        <taxon>Bacillota</taxon>
        <taxon>Bacilli</taxon>
        <taxon>Bacillales</taxon>
        <taxon>Caryophanaceae</taxon>
        <taxon>Planococcus</taxon>
    </lineage>
</organism>
<feature type="transmembrane region" description="Helical" evidence="1">
    <location>
        <begin position="12"/>
        <end position="33"/>
    </location>
</feature>
<sequence length="177" mass="20131">MILIIAIAHKKKLLSFWSVAIAVIFIAIGGWLLKPESQEAKNLKNELYTIVNEQVGATSNMDKIRISNLVVSKNSGGWDVELSLNADKGFTMISTKQMMWQEAIKILAAVSEIDQLDEVSISWIYPVLNEQKDVEYKNVMSFTLDKATRDQLVWENLEPSILPDLVYDYEEHLILSE</sequence>
<dbReference type="KEGG" id="phc:BBI08_16505"/>
<evidence type="ECO:0000313" key="3">
    <source>
        <dbReference type="Proteomes" id="UP000092687"/>
    </source>
</evidence>
<keyword evidence="1" id="KW-0472">Membrane</keyword>
<name>A0A1C7DVC9_9BACL</name>